<dbReference type="Pfam" id="PF20240">
    <property type="entry name" value="DUF6597"/>
    <property type="match status" value="1"/>
</dbReference>
<dbReference type="GO" id="GO:0003700">
    <property type="term" value="F:DNA-binding transcription factor activity"/>
    <property type="evidence" value="ECO:0007669"/>
    <property type="project" value="InterPro"/>
</dbReference>
<evidence type="ECO:0000256" key="2">
    <source>
        <dbReference type="ARBA" id="ARBA00023125"/>
    </source>
</evidence>
<evidence type="ECO:0000313" key="6">
    <source>
        <dbReference type="Proteomes" id="UP000006821"/>
    </source>
</evidence>
<accession>Q60AM4</accession>
<dbReference type="EMBL" id="AE017282">
    <property type="protein sequence ID" value="AAU93093.1"/>
    <property type="molecule type" value="Genomic_DNA"/>
</dbReference>
<dbReference type="InterPro" id="IPR009057">
    <property type="entry name" value="Homeodomain-like_sf"/>
</dbReference>
<evidence type="ECO:0000256" key="1">
    <source>
        <dbReference type="ARBA" id="ARBA00023015"/>
    </source>
</evidence>
<evidence type="ECO:0000313" key="5">
    <source>
        <dbReference type="EMBL" id="AAU93093.1"/>
    </source>
</evidence>
<dbReference type="KEGG" id="mca:MCA0825"/>
<evidence type="ECO:0000256" key="3">
    <source>
        <dbReference type="ARBA" id="ARBA00023163"/>
    </source>
</evidence>
<keyword evidence="2" id="KW-0238">DNA-binding</keyword>
<dbReference type="HOGENOM" id="CLU_066193_1_2_6"/>
<protein>
    <submittedName>
        <fullName evidence="5">Transcriptional regulator, AraC family</fullName>
    </submittedName>
</protein>
<sequence>MTHDFSFLTLSMSLRIFRPSRLLAPFVSAFWDYEDLLGGDNLALSILPDTATYLCFLYADLLTTKHKGQTYTTRSGLAGFQSFRSDLGASGKVSGVSARLTPWGLNVFCRGVARDCAERRVDCRDIFPKYSIEEIEDQLALKTAASERVQCVEQFLLSRLNVGNDDMLVRTACKALDEAGGSCRISMVARTLGLSERTLERRFQAHIGATPKKYARIVRLRSAILQTGKYSSWADLAYAAGYYDQSHMIHEFREFYGMPPESIYPQVKASGTIRCSGLLNLNVAGYHSD</sequence>
<keyword evidence="1" id="KW-0805">Transcription regulation</keyword>
<dbReference type="SMART" id="SM00342">
    <property type="entry name" value="HTH_ARAC"/>
    <property type="match status" value="1"/>
</dbReference>
<organism evidence="5 6">
    <name type="scientific">Methylococcus capsulatus (strain ATCC 33009 / NCIMB 11132 / Bath)</name>
    <dbReference type="NCBI Taxonomy" id="243233"/>
    <lineage>
        <taxon>Bacteria</taxon>
        <taxon>Pseudomonadati</taxon>
        <taxon>Pseudomonadota</taxon>
        <taxon>Gammaproteobacteria</taxon>
        <taxon>Methylococcales</taxon>
        <taxon>Methylococcaceae</taxon>
        <taxon>Methylococcus</taxon>
    </lineage>
</organism>
<dbReference type="STRING" id="243233.MCA0825"/>
<dbReference type="Gene3D" id="1.10.10.60">
    <property type="entry name" value="Homeodomain-like"/>
    <property type="match status" value="1"/>
</dbReference>
<name>Q60AM4_METCA</name>
<dbReference type="AlphaFoldDB" id="Q60AM4"/>
<dbReference type="SUPFAM" id="SSF46689">
    <property type="entry name" value="Homeodomain-like"/>
    <property type="match status" value="1"/>
</dbReference>
<dbReference type="InterPro" id="IPR018060">
    <property type="entry name" value="HTH_AraC"/>
</dbReference>
<dbReference type="Proteomes" id="UP000006821">
    <property type="component" value="Chromosome"/>
</dbReference>
<feature type="domain" description="HTH araC/xylS-type" evidence="4">
    <location>
        <begin position="166"/>
        <end position="266"/>
    </location>
</feature>
<proteinExistence type="predicted"/>
<dbReference type="InterPro" id="IPR050204">
    <property type="entry name" value="AraC_XylS_family_regulators"/>
</dbReference>
<gene>
    <name evidence="5" type="ordered locus">MCA0825</name>
</gene>
<dbReference type="eggNOG" id="COG2207">
    <property type="taxonomic scope" value="Bacteria"/>
</dbReference>
<dbReference type="GO" id="GO:0043565">
    <property type="term" value="F:sequence-specific DNA binding"/>
    <property type="evidence" value="ECO:0007669"/>
    <property type="project" value="InterPro"/>
</dbReference>
<dbReference type="PROSITE" id="PS01124">
    <property type="entry name" value="HTH_ARAC_FAMILY_2"/>
    <property type="match status" value="1"/>
</dbReference>
<evidence type="ECO:0000259" key="4">
    <source>
        <dbReference type="PROSITE" id="PS01124"/>
    </source>
</evidence>
<dbReference type="InterPro" id="IPR046532">
    <property type="entry name" value="DUF6597"/>
</dbReference>
<keyword evidence="3" id="KW-0804">Transcription</keyword>
<dbReference type="Pfam" id="PF12833">
    <property type="entry name" value="HTH_18"/>
    <property type="match status" value="1"/>
</dbReference>
<dbReference type="PANTHER" id="PTHR46796">
    <property type="entry name" value="HTH-TYPE TRANSCRIPTIONAL ACTIVATOR RHAS-RELATED"/>
    <property type="match status" value="1"/>
</dbReference>
<reference evidence="5 6" key="1">
    <citation type="journal article" date="2004" name="PLoS Biol.">
        <title>Genomic insights into methanotrophy: the complete genome sequence of Methylococcus capsulatus (Bath).</title>
        <authorList>
            <person name="Ward N.L."/>
            <person name="Larsen O."/>
            <person name="Sakwa J."/>
            <person name="Bruseth L."/>
            <person name="Khouri H.M."/>
            <person name="Durkin A.S."/>
            <person name="Dimitrov G."/>
            <person name="Jiang L."/>
            <person name="Scanlan D."/>
            <person name="Kang K.H."/>
            <person name="Lewis M.R."/>
            <person name="Nelson K.E."/>
            <person name="Methe B.A."/>
            <person name="Wu M."/>
            <person name="Heidelberg J.F."/>
            <person name="Paulsen I.T."/>
            <person name="Fouts D.E."/>
            <person name="Ravel J."/>
            <person name="Tettelin H."/>
            <person name="Ren Q."/>
            <person name="Read T.D."/>
            <person name="DeBoy R.T."/>
            <person name="Seshadri R."/>
            <person name="Salzberg S.L."/>
            <person name="Jensen H.B."/>
            <person name="Birkeland N.K."/>
            <person name="Nelson W.C."/>
            <person name="Dodson R.J."/>
            <person name="Grindhaug S.H."/>
            <person name="Holt I.E."/>
            <person name="Eidhammer I."/>
            <person name="Jonasen I."/>
            <person name="Vanaken S."/>
            <person name="Utterback T.R."/>
            <person name="Feldblyum T.V."/>
            <person name="Fraser C.M."/>
            <person name="Lillehaug J.R."/>
            <person name="Eisen J.A."/>
        </authorList>
    </citation>
    <scope>NUCLEOTIDE SEQUENCE [LARGE SCALE GENOMIC DNA]</scope>
    <source>
        <strain evidence="6">ATCC 33009 / NCIMB 11132 / Bath</strain>
    </source>
</reference>